<dbReference type="Proteomes" id="UP000299102">
    <property type="component" value="Unassembled WGS sequence"/>
</dbReference>
<protein>
    <submittedName>
        <fullName evidence="1">Uncharacterized protein</fullName>
    </submittedName>
</protein>
<sequence>MNKSSGGPLPLQQPILFPSITIHQLLYTDEVANALVIPLELGVTMGGGDCRSDGSHTGVVARRSGVAAAAALAGAPAAVNSQSLYKNPICETRI</sequence>
<keyword evidence="2" id="KW-1185">Reference proteome</keyword>
<dbReference type="AlphaFoldDB" id="A0A4C1YNE3"/>
<name>A0A4C1YNE3_EUMVA</name>
<gene>
    <name evidence="1" type="ORF">EVAR_32022_1</name>
</gene>
<accession>A0A4C1YNE3</accession>
<dbReference type="EMBL" id="BGZK01001265">
    <property type="protein sequence ID" value="GBP75875.1"/>
    <property type="molecule type" value="Genomic_DNA"/>
</dbReference>
<reference evidence="1 2" key="1">
    <citation type="journal article" date="2019" name="Commun. Biol.">
        <title>The bagworm genome reveals a unique fibroin gene that provides high tensile strength.</title>
        <authorList>
            <person name="Kono N."/>
            <person name="Nakamura H."/>
            <person name="Ohtoshi R."/>
            <person name="Tomita M."/>
            <person name="Numata K."/>
            <person name="Arakawa K."/>
        </authorList>
    </citation>
    <scope>NUCLEOTIDE SEQUENCE [LARGE SCALE GENOMIC DNA]</scope>
</reference>
<proteinExistence type="predicted"/>
<comment type="caution">
    <text evidence="1">The sequence shown here is derived from an EMBL/GenBank/DDBJ whole genome shotgun (WGS) entry which is preliminary data.</text>
</comment>
<evidence type="ECO:0000313" key="2">
    <source>
        <dbReference type="Proteomes" id="UP000299102"/>
    </source>
</evidence>
<organism evidence="1 2">
    <name type="scientific">Eumeta variegata</name>
    <name type="common">Bagworm moth</name>
    <name type="synonym">Eumeta japonica</name>
    <dbReference type="NCBI Taxonomy" id="151549"/>
    <lineage>
        <taxon>Eukaryota</taxon>
        <taxon>Metazoa</taxon>
        <taxon>Ecdysozoa</taxon>
        <taxon>Arthropoda</taxon>
        <taxon>Hexapoda</taxon>
        <taxon>Insecta</taxon>
        <taxon>Pterygota</taxon>
        <taxon>Neoptera</taxon>
        <taxon>Endopterygota</taxon>
        <taxon>Lepidoptera</taxon>
        <taxon>Glossata</taxon>
        <taxon>Ditrysia</taxon>
        <taxon>Tineoidea</taxon>
        <taxon>Psychidae</taxon>
        <taxon>Oiketicinae</taxon>
        <taxon>Eumeta</taxon>
    </lineage>
</organism>
<evidence type="ECO:0000313" key="1">
    <source>
        <dbReference type="EMBL" id="GBP75875.1"/>
    </source>
</evidence>